<dbReference type="AlphaFoldDB" id="A0A386WLZ3"/>
<protein>
    <submittedName>
        <fullName evidence="1">Uncharacterized protein</fullName>
    </submittedName>
</protein>
<evidence type="ECO:0000313" key="1">
    <source>
        <dbReference type="EMBL" id="AYF29043.1"/>
    </source>
</evidence>
<sequence length="84" mass="9448">MKLTALPVRFVQANFMIEPVNLMIVRGGVRRGGPSRLPRPACWRWPGWLGAVIKEFVYTGGAVGRRQLLDRVGRWRAASMREGA</sequence>
<dbReference type="Proteomes" id="UP000267804">
    <property type="component" value="Chromosome"/>
</dbReference>
<gene>
    <name evidence="1" type="ORF">CSH63_16565</name>
</gene>
<reference evidence="1 2" key="1">
    <citation type="submission" date="2017-10" db="EMBL/GenBank/DDBJ databases">
        <title>Integration of genomic and chemical information greatly accelerates assignment of the full stereostructure of myelolactone, a potent inhibitor of myeloma from a marine-derived Micromonospora.</title>
        <authorList>
            <person name="Kim M.C."/>
            <person name="Machado H."/>
            <person name="Jensen P.R."/>
            <person name="Fenical W."/>
        </authorList>
    </citation>
    <scope>NUCLEOTIDE SEQUENCE [LARGE SCALE GENOMIC DNA]</scope>
    <source>
        <strain evidence="1 2">CNY-010</strain>
    </source>
</reference>
<proteinExistence type="predicted"/>
<accession>A0A386WLZ3</accession>
<name>A0A386WLZ3_9ACTN</name>
<dbReference type="EMBL" id="CP024087">
    <property type="protein sequence ID" value="AYF29043.1"/>
    <property type="molecule type" value="Genomic_DNA"/>
</dbReference>
<organism evidence="1 2">
    <name type="scientific">Micromonospora tulbaghiae</name>
    <dbReference type="NCBI Taxonomy" id="479978"/>
    <lineage>
        <taxon>Bacteria</taxon>
        <taxon>Bacillati</taxon>
        <taxon>Actinomycetota</taxon>
        <taxon>Actinomycetes</taxon>
        <taxon>Micromonosporales</taxon>
        <taxon>Micromonosporaceae</taxon>
        <taxon>Micromonospora</taxon>
    </lineage>
</organism>
<dbReference type="KEGG" id="mtua:CSH63_16565"/>
<evidence type="ECO:0000313" key="2">
    <source>
        <dbReference type="Proteomes" id="UP000267804"/>
    </source>
</evidence>